<dbReference type="EMBL" id="BARW01031958">
    <property type="protein sequence ID" value="GAJ08031.1"/>
    <property type="molecule type" value="Genomic_DNA"/>
</dbReference>
<name>X1V6Q7_9ZZZZ</name>
<gene>
    <name evidence="1" type="ORF">S12H4_50695</name>
</gene>
<proteinExistence type="predicted"/>
<organism evidence="1">
    <name type="scientific">marine sediment metagenome</name>
    <dbReference type="NCBI Taxonomy" id="412755"/>
    <lineage>
        <taxon>unclassified sequences</taxon>
        <taxon>metagenomes</taxon>
        <taxon>ecological metagenomes</taxon>
    </lineage>
</organism>
<evidence type="ECO:0008006" key="2">
    <source>
        <dbReference type="Google" id="ProtNLM"/>
    </source>
</evidence>
<dbReference type="AlphaFoldDB" id="X1V6Q7"/>
<sequence>MLDSTNKDGNIVSGNEYAPDSAHILWTKPITQGGLAGGTVSGEWSFSHGDAYEGKWESRIIINGILIYTHRLNTRPLEYTAVDIHTGEELWTKTFLDNRTIAFGQELVWAGYNHHAIYSYIWVTKGSDWYAFVPDTGEWEFTVANVPSGTTLTDENGWLYRVNLSMTAGTGYVWSMTDLLVPFGEDSPRPGSWPPGANFYWTRYDTYNATEEEDGELT</sequence>
<reference evidence="1" key="1">
    <citation type="journal article" date="2014" name="Front. Microbiol.">
        <title>High frequency of phylogenetically diverse reductive dehalogenase-homologous genes in deep subseafloor sedimentary metagenomes.</title>
        <authorList>
            <person name="Kawai M."/>
            <person name="Futagami T."/>
            <person name="Toyoda A."/>
            <person name="Takaki Y."/>
            <person name="Nishi S."/>
            <person name="Hori S."/>
            <person name="Arai W."/>
            <person name="Tsubouchi T."/>
            <person name="Morono Y."/>
            <person name="Uchiyama I."/>
            <person name="Ito T."/>
            <person name="Fujiyama A."/>
            <person name="Inagaki F."/>
            <person name="Takami H."/>
        </authorList>
    </citation>
    <scope>NUCLEOTIDE SEQUENCE</scope>
    <source>
        <strain evidence="1">Expedition CK06-06</strain>
    </source>
</reference>
<accession>X1V6Q7</accession>
<evidence type="ECO:0000313" key="1">
    <source>
        <dbReference type="EMBL" id="GAJ08031.1"/>
    </source>
</evidence>
<comment type="caution">
    <text evidence="1">The sequence shown here is derived from an EMBL/GenBank/DDBJ whole genome shotgun (WGS) entry which is preliminary data.</text>
</comment>
<protein>
    <recommendedName>
        <fullName evidence="2">PQQ-binding-like beta-propeller repeat protein</fullName>
    </recommendedName>
</protein>
<feature type="non-terminal residue" evidence="1">
    <location>
        <position position="218"/>
    </location>
</feature>